<keyword evidence="1" id="KW-0689">Ribosomal protein</keyword>
<organism evidence="1 2">
    <name type="scientific">Paragonimus skrjabini miyazakii</name>
    <dbReference type="NCBI Taxonomy" id="59628"/>
    <lineage>
        <taxon>Eukaryota</taxon>
        <taxon>Metazoa</taxon>
        <taxon>Spiralia</taxon>
        <taxon>Lophotrochozoa</taxon>
        <taxon>Platyhelminthes</taxon>
        <taxon>Trematoda</taxon>
        <taxon>Digenea</taxon>
        <taxon>Plagiorchiida</taxon>
        <taxon>Troglotremata</taxon>
        <taxon>Troglotrematidae</taxon>
        <taxon>Paragonimus</taxon>
    </lineage>
</organism>
<accession>A0A8S9YYT4</accession>
<sequence>MLNCVRSLIGEARFILDLFRALGKHDGLIPAYYIGAQDIIISPLGGKTSLFLDGWYLATPKKRRSLDRRRIRKFMSCKFLNYQPVTPTRFPVTMDKYRPRDDLVSCTVCGYLNPRGFLCVNCYEKVREETNALRSLVGNELPSDREVRFVYEDDPRNVLHDASQEVHVNHPRPSWFPISLLQRFRNPGTGDS</sequence>
<evidence type="ECO:0000313" key="1">
    <source>
        <dbReference type="EMBL" id="KAF7260295.1"/>
    </source>
</evidence>
<keyword evidence="2" id="KW-1185">Reference proteome</keyword>
<name>A0A8S9YYT4_9TREM</name>
<dbReference type="GO" id="GO:0005840">
    <property type="term" value="C:ribosome"/>
    <property type="evidence" value="ECO:0007669"/>
    <property type="project" value="UniProtKB-KW"/>
</dbReference>
<proteinExistence type="predicted"/>
<dbReference type="Proteomes" id="UP000822476">
    <property type="component" value="Unassembled WGS sequence"/>
</dbReference>
<dbReference type="AlphaFoldDB" id="A0A8S9YYT4"/>
<keyword evidence="1" id="KW-0687">Ribonucleoprotein</keyword>
<reference evidence="1" key="1">
    <citation type="submission" date="2019-07" db="EMBL/GenBank/DDBJ databases">
        <title>Annotation for the trematode Paragonimus miyazaki's.</title>
        <authorList>
            <person name="Choi Y.-J."/>
        </authorList>
    </citation>
    <scope>NUCLEOTIDE SEQUENCE</scope>
    <source>
        <strain evidence="1">Japan</strain>
    </source>
</reference>
<dbReference type="EMBL" id="JTDE01000813">
    <property type="protein sequence ID" value="KAF7260295.1"/>
    <property type="molecule type" value="Genomic_DNA"/>
</dbReference>
<protein>
    <submittedName>
        <fullName evidence="1">39S ribosomal protein L32 mitochondrial</fullName>
    </submittedName>
</protein>
<comment type="caution">
    <text evidence="1">The sequence shown here is derived from an EMBL/GenBank/DDBJ whole genome shotgun (WGS) entry which is preliminary data.</text>
</comment>
<gene>
    <name evidence="1" type="ORF">EG68_02385</name>
</gene>
<dbReference type="OrthoDB" id="2014905at2759"/>
<evidence type="ECO:0000313" key="2">
    <source>
        <dbReference type="Proteomes" id="UP000822476"/>
    </source>
</evidence>